<dbReference type="KEGG" id="rci:RCIX1909"/>
<dbReference type="STRING" id="351160.RCIX1909"/>
<evidence type="ECO:0000313" key="3">
    <source>
        <dbReference type="Proteomes" id="UP000000663"/>
    </source>
</evidence>
<dbReference type="PROSITE" id="PS50902">
    <property type="entry name" value="FLAVODOXIN_LIKE"/>
    <property type="match status" value="1"/>
</dbReference>
<dbReference type="EC" id="1.3.3.4" evidence="2"/>
<dbReference type="GO" id="GO:0070819">
    <property type="term" value="F:menaquinone-dependent protoporphyrinogen oxidase activity"/>
    <property type="evidence" value="ECO:0007669"/>
    <property type="project" value="TreeGrafter"/>
</dbReference>
<dbReference type="EMBL" id="AM114193">
    <property type="protein sequence ID" value="CAJ37080.1"/>
    <property type="molecule type" value="Genomic_DNA"/>
</dbReference>
<dbReference type="PROSITE" id="PS00201">
    <property type="entry name" value="FLAVODOXIN"/>
    <property type="match status" value="1"/>
</dbReference>
<gene>
    <name evidence="2" type="primary">hemG</name>
    <name evidence="2" type="ORF">RCIX1909</name>
</gene>
<organism evidence="2 3">
    <name type="scientific">Methanocella arvoryzae (strain DSM 22066 / NBRC 105507 / MRE50)</name>
    <dbReference type="NCBI Taxonomy" id="351160"/>
    <lineage>
        <taxon>Archaea</taxon>
        <taxon>Methanobacteriati</taxon>
        <taxon>Methanobacteriota</taxon>
        <taxon>Stenosarchaea group</taxon>
        <taxon>Methanomicrobia</taxon>
        <taxon>Methanocellales</taxon>
        <taxon>Methanocellaceae</taxon>
        <taxon>Methanocella</taxon>
    </lineage>
</organism>
<dbReference type="RefSeq" id="WP_012035489.1">
    <property type="nucleotide sequence ID" value="NC_009464.1"/>
</dbReference>
<dbReference type="InterPro" id="IPR008254">
    <property type="entry name" value="Flavodoxin/NO_synth"/>
</dbReference>
<keyword evidence="3" id="KW-1185">Reference proteome</keyword>
<dbReference type="PANTHER" id="PTHR38030:SF2">
    <property type="entry name" value="PROTOPORPHYRINOGEN IX DEHYDROGENASE [QUINONE]"/>
    <property type="match status" value="1"/>
</dbReference>
<dbReference type="GO" id="GO:0004729">
    <property type="term" value="F:oxygen-dependent protoporphyrinogen oxidase activity"/>
    <property type="evidence" value="ECO:0007669"/>
    <property type="project" value="UniProtKB-EC"/>
</dbReference>
<accession>Q0W3G3</accession>
<keyword evidence="2" id="KW-0560">Oxidoreductase</keyword>
<dbReference type="eggNOG" id="arCOG00524">
    <property type="taxonomic scope" value="Archaea"/>
</dbReference>
<dbReference type="GO" id="GO:0009055">
    <property type="term" value="F:electron transfer activity"/>
    <property type="evidence" value="ECO:0007669"/>
    <property type="project" value="InterPro"/>
</dbReference>
<evidence type="ECO:0000259" key="1">
    <source>
        <dbReference type="PROSITE" id="PS50902"/>
    </source>
</evidence>
<dbReference type="GO" id="GO:0010181">
    <property type="term" value="F:FMN binding"/>
    <property type="evidence" value="ECO:0007669"/>
    <property type="project" value="InterPro"/>
</dbReference>
<dbReference type="Gene3D" id="3.40.50.360">
    <property type="match status" value="1"/>
</dbReference>
<dbReference type="Pfam" id="PF12724">
    <property type="entry name" value="Flavodoxin_5"/>
    <property type="match status" value="1"/>
</dbReference>
<sequence>MKALVVYGTRGGATTAIAEEIGKTLSAEGFESVVKNASDLRDVKVEDYDLFVVGSSVYAGMWSGKAKGFLKKNQKMLASKKVALFSSGLAGSDPAQADAAKQSIEKTAAQFPAIKPVALAYFGGVVNFDSPNILAKIMANAMKADFEKKGIDTSKPVDQRDWEAIRQWAKDVAVKAR</sequence>
<dbReference type="OrthoDB" id="103611at2157"/>
<dbReference type="InterPro" id="IPR026816">
    <property type="entry name" value="Flavodoxin_dom"/>
</dbReference>
<reference evidence="2 3" key="1">
    <citation type="journal article" date="2006" name="Science">
        <title>Genome of rice cluster I archaea -- the key methane producers in the rice rhizosphere.</title>
        <authorList>
            <person name="Erkel C."/>
            <person name="Kube M."/>
            <person name="Reinhardt R."/>
            <person name="Liesack W."/>
        </authorList>
    </citation>
    <scope>NUCLEOTIDE SEQUENCE [LARGE SCALE GENOMIC DNA]</scope>
    <source>
        <strain evidence="3">DSM 22066 / NBRC 105507 / MRE50</strain>
    </source>
</reference>
<dbReference type="InterPro" id="IPR029039">
    <property type="entry name" value="Flavoprotein-like_sf"/>
</dbReference>
<dbReference type="GO" id="GO:0006783">
    <property type="term" value="P:heme biosynthetic process"/>
    <property type="evidence" value="ECO:0007669"/>
    <property type="project" value="TreeGrafter"/>
</dbReference>
<proteinExistence type="predicted"/>
<protein>
    <submittedName>
        <fullName evidence="2">Protoporphyrinogen oxidase</fullName>
        <ecNumber evidence="2">1.3.3.4</ecNumber>
    </submittedName>
</protein>
<dbReference type="InterPro" id="IPR001226">
    <property type="entry name" value="Flavodoxin_CS"/>
</dbReference>
<dbReference type="GeneID" id="5144850"/>
<evidence type="ECO:0000313" key="2">
    <source>
        <dbReference type="EMBL" id="CAJ37080.1"/>
    </source>
</evidence>
<dbReference type="InterPro" id="IPR052200">
    <property type="entry name" value="Protoporphyrinogen_IX_DH"/>
</dbReference>
<dbReference type="AlphaFoldDB" id="Q0W3G3"/>
<name>Q0W3G3_METAR</name>
<dbReference type="PANTHER" id="PTHR38030">
    <property type="entry name" value="PROTOPORPHYRINOGEN IX DEHYDROGENASE [MENAQUINONE]"/>
    <property type="match status" value="1"/>
</dbReference>
<feature type="domain" description="Flavodoxin-like" evidence="1">
    <location>
        <begin position="3"/>
        <end position="173"/>
    </location>
</feature>
<dbReference type="Proteomes" id="UP000000663">
    <property type="component" value="Chromosome"/>
</dbReference>
<dbReference type="SUPFAM" id="SSF52218">
    <property type="entry name" value="Flavoproteins"/>
    <property type="match status" value="1"/>
</dbReference>